<gene>
    <name evidence="2" type="ORF">P7D78_09535</name>
</gene>
<name>A0AAW8SXP2_9ENTE</name>
<evidence type="ECO:0000313" key="3">
    <source>
        <dbReference type="Proteomes" id="UP001249240"/>
    </source>
</evidence>
<evidence type="ECO:0000256" key="1">
    <source>
        <dbReference type="SAM" id="Phobius"/>
    </source>
</evidence>
<comment type="caution">
    <text evidence="2">The sequence shown here is derived from an EMBL/GenBank/DDBJ whole genome shotgun (WGS) entry which is preliminary data.</text>
</comment>
<keyword evidence="1" id="KW-0472">Membrane</keyword>
<sequence>MIENLLRPEVLLSNVVVCLATFLITRWAIKRKEKPQQRKEVVQAPERTADGWAVLEASLATLQSYKKNLNTYGYAYFQETTPIVVKQLKAEAGSLIPSESNKAIPALLEENYETLEGFQQRDVSDTKKLELEVLNHVNKTIITWRNLLKESR</sequence>
<dbReference type="EMBL" id="JARPXM010000008">
    <property type="protein sequence ID" value="MDT2538367.1"/>
    <property type="molecule type" value="Genomic_DNA"/>
</dbReference>
<protein>
    <submittedName>
        <fullName evidence="2">Uncharacterized protein</fullName>
    </submittedName>
</protein>
<dbReference type="AlphaFoldDB" id="A0AAW8SXP2"/>
<feature type="transmembrane region" description="Helical" evidence="1">
    <location>
        <begin position="12"/>
        <end position="29"/>
    </location>
</feature>
<accession>A0AAW8SXP2</accession>
<reference evidence="2" key="1">
    <citation type="submission" date="2023-03" db="EMBL/GenBank/DDBJ databases">
        <authorList>
            <person name="Shen W."/>
            <person name="Cai J."/>
        </authorList>
    </citation>
    <scope>NUCLEOTIDE SEQUENCE</scope>
    <source>
        <strain evidence="2">B646-2</strain>
    </source>
</reference>
<proteinExistence type="predicted"/>
<evidence type="ECO:0000313" key="2">
    <source>
        <dbReference type="EMBL" id="MDT2538367.1"/>
    </source>
</evidence>
<keyword evidence="1" id="KW-0812">Transmembrane</keyword>
<dbReference type="Proteomes" id="UP001249240">
    <property type="component" value="Unassembled WGS sequence"/>
</dbReference>
<organism evidence="2 3">
    <name type="scientific">Enterococcus raffinosus</name>
    <dbReference type="NCBI Taxonomy" id="71452"/>
    <lineage>
        <taxon>Bacteria</taxon>
        <taxon>Bacillati</taxon>
        <taxon>Bacillota</taxon>
        <taxon>Bacilli</taxon>
        <taxon>Lactobacillales</taxon>
        <taxon>Enterococcaceae</taxon>
        <taxon>Enterococcus</taxon>
    </lineage>
</organism>
<dbReference type="RefSeq" id="WP_010743634.1">
    <property type="nucleotide sequence ID" value="NZ_BAAAXM010000014.1"/>
</dbReference>
<keyword evidence="1" id="KW-1133">Transmembrane helix</keyword>